<dbReference type="Gene3D" id="2.40.50.430">
    <property type="match status" value="1"/>
</dbReference>
<reference evidence="5 6" key="1">
    <citation type="submission" date="2016-10" db="EMBL/GenBank/DDBJ databases">
        <title>Reductive evolution of mitochondrial metabolism and differential evolution of invasion-related proteins in Cryptosporidium.</title>
        <authorList>
            <person name="Liu S."/>
            <person name="Roellig D.M."/>
            <person name="Guo Y."/>
            <person name="Li N."/>
            <person name="Frace M.A."/>
            <person name="Tang K."/>
            <person name="Zhang L."/>
            <person name="Feng Y."/>
            <person name="Xiao L."/>
        </authorList>
    </citation>
    <scope>NUCLEOTIDE SEQUENCE [LARGE SCALE GENOMIC DNA]</scope>
    <source>
        <strain evidence="5">30847</strain>
    </source>
</reference>
<dbReference type="GeneID" id="92366417"/>
<proteinExistence type="inferred from homology"/>
<dbReference type="VEuPathDB" id="CryptoDB:cand_022330"/>
<dbReference type="GO" id="GO:0043625">
    <property type="term" value="C:delta DNA polymerase complex"/>
    <property type="evidence" value="ECO:0007669"/>
    <property type="project" value="TreeGrafter"/>
</dbReference>
<protein>
    <submittedName>
        <fullName evidence="5">DNA polymerase epsilon subunit B family protein</fullName>
    </submittedName>
</protein>
<dbReference type="RefSeq" id="XP_067068736.1">
    <property type="nucleotide sequence ID" value="XM_067212463.1"/>
</dbReference>
<evidence type="ECO:0000259" key="4">
    <source>
        <dbReference type="Pfam" id="PF18018"/>
    </source>
</evidence>
<evidence type="ECO:0000259" key="3">
    <source>
        <dbReference type="Pfam" id="PF04042"/>
    </source>
</evidence>
<evidence type="ECO:0000256" key="2">
    <source>
        <dbReference type="ARBA" id="ARBA00022705"/>
    </source>
</evidence>
<dbReference type="OrthoDB" id="3763at2759"/>
<keyword evidence="6" id="KW-1185">Reference proteome</keyword>
<dbReference type="InterPro" id="IPR024826">
    <property type="entry name" value="DNA_pol_delta/II_ssu"/>
</dbReference>
<accession>A0A1J4MRM0</accession>
<keyword evidence="2" id="KW-0235">DNA replication</keyword>
<organism evidence="5 6">
    <name type="scientific">Cryptosporidium andersoni</name>
    <dbReference type="NCBI Taxonomy" id="117008"/>
    <lineage>
        <taxon>Eukaryota</taxon>
        <taxon>Sar</taxon>
        <taxon>Alveolata</taxon>
        <taxon>Apicomplexa</taxon>
        <taxon>Conoidasida</taxon>
        <taxon>Coccidia</taxon>
        <taxon>Eucoccidiorida</taxon>
        <taxon>Eimeriorina</taxon>
        <taxon>Cryptosporidiidae</taxon>
        <taxon>Cryptosporidium</taxon>
    </lineage>
</organism>
<feature type="domain" description="DNA polymerase delta subunit OB-fold" evidence="4">
    <location>
        <begin position="31"/>
        <end position="206"/>
    </location>
</feature>
<dbReference type="GO" id="GO:0006271">
    <property type="term" value="P:DNA strand elongation involved in DNA replication"/>
    <property type="evidence" value="ECO:0007669"/>
    <property type="project" value="TreeGrafter"/>
</dbReference>
<dbReference type="Pfam" id="PF04042">
    <property type="entry name" value="DNA_pol_E_B"/>
    <property type="match status" value="1"/>
</dbReference>
<dbReference type="Pfam" id="PF18018">
    <property type="entry name" value="DNA_pol_D_N"/>
    <property type="match status" value="1"/>
</dbReference>
<feature type="domain" description="DNA polymerase alpha/delta/epsilon subunit B" evidence="3">
    <location>
        <begin position="235"/>
        <end position="455"/>
    </location>
</feature>
<dbReference type="Gene3D" id="3.60.21.50">
    <property type="match status" value="1"/>
</dbReference>
<comment type="similarity">
    <text evidence="1">Belongs to the DNA polymerase delta/II small subunit family.</text>
</comment>
<dbReference type="EMBL" id="LRBS01000048">
    <property type="protein sequence ID" value="OII76890.1"/>
    <property type="molecule type" value="Genomic_DNA"/>
</dbReference>
<sequence length="493" mass="55315">MKNRDFNIRPNVSYTDGCDRFKCIKYSFGHQYCHTCFVKFVKLQPLLVKASLRKWRCVAVSETGISDNISNMHSIDNNENKEGNRDIMKRKNSIEDIKKNKIPLLLSLKELESDVECIIIGLIYKEMKLRPTVLDEYLQDIDVKTSENKITNFCSSTDKLYIEDTSSRICLSSPDNILDSSKYVSGTMIAVKGVQTDSGIFIVNDYCLPEVPILQVPCDLSDNNSSELLPIYIGFVSGLNIGDPRTDPLPLQLLRDFITGQFIKAESMGINKDIASRIVRLIIAGNTMSLLDTAKEMQTSTGSKLVVDKDSLNYQICEVDTYLAQLASVINVDIMSGPQDPVPISMPQPQMYLSLFPNSKDYDTFRPTTNPYSFSINNVRIIGVSGHSIDDVMAYSSYKEPIDALKYCVESRSLAPTAPDTLPCYPLFDDDVLSLDYPDDQFPHLIFAGNQSKFQSFRFPNGPLCITIPKFSEIATLVLVDINSLKTKTINFG</sequence>
<evidence type="ECO:0000256" key="1">
    <source>
        <dbReference type="ARBA" id="ARBA00006035"/>
    </source>
</evidence>
<evidence type="ECO:0000313" key="6">
    <source>
        <dbReference type="Proteomes" id="UP000186804"/>
    </source>
</evidence>
<dbReference type="PANTHER" id="PTHR10416:SF0">
    <property type="entry name" value="DNA POLYMERASE DELTA SUBUNIT 2"/>
    <property type="match status" value="1"/>
</dbReference>
<dbReference type="PANTHER" id="PTHR10416">
    <property type="entry name" value="DNA POLYMERASE DELTA SUBUNIT 2"/>
    <property type="match status" value="1"/>
</dbReference>
<evidence type="ECO:0000313" key="5">
    <source>
        <dbReference type="EMBL" id="OII76890.1"/>
    </source>
</evidence>
<dbReference type="InterPro" id="IPR007185">
    <property type="entry name" value="DNA_pol_a/d/e_bsu"/>
</dbReference>
<dbReference type="Proteomes" id="UP000186804">
    <property type="component" value="Unassembled WGS sequence"/>
</dbReference>
<dbReference type="AlphaFoldDB" id="A0A1J4MRM0"/>
<name>A0A1J4MRM0_9CRYT</name>
<dbReference type="GO" id="GO:0003677">
    <property type="term" value="F:DNA binding"/>
    <property type="evidence" value="ECO:0007669"/>
    <property type="project" value="InterPro"/>
</dbReference>
<gene>
    <name evidence="5" type="ORF">cand_022330</name>
</gene>
<dbReference type="InterPro" id="IPR040663">
    <property type="entry name" value="DNA_pol_D_N"/>
</dbReference>
<comment type="caution">
    <text evidence="5">The sequence shown here is derived from an EMBL/GenBank/DDBJ whole genome shotgun (WGS) entry which is preliminary data.</text>
</comment>